<dbReference type="EMBL" id="BGPR01011589">
    <property type="protein sequence ID" value="GBN52040.1"/>
    <property type="molecule type" value="Genomic_DNA"/>
</dbReference>
<dbReference type="AlphaFoldDB" id="A0A4Y2PNB2"/>
<gene>
    <name evidence="1" type="ORF">AVEN_273672_1</name>
</gene>
<keyword evidence="2" id="KW-1185">Reference proteome</keyword>
<reference evidence="1 2" key="1">
    <citation type="journal article" date="2019" name="Sci. Rep.">
        <title>Orb-weaving spider Araneus ventricosus genome elucidates the spidroin gene catalogue.</title>
        <authorList>
            <person name="Kono N."/>
            <person name="Nakamura H."/>
            <person name="Ohtoshi R."/>
            <person name="Moran D.A.P."/>
            <person name="Shinohara A."/>
            <person name="Yoshida Y."/>
            <person name="Fujiwara M."/>
            <person name="Mori M."/>
            <person name="Tomita M."/>
            <person name="Arakawa K."/>
        </authorList>
    </citation>
    <scope>NUCLEOTIDE SEQUENCE [LARGE SCALE GENOMIC DNA]</scope>
</reference>
<proteinExistence type="predicted"/>
<organism evidence="1 2">
    <name type="scientific">Araneus ventricosus</name>
    <name type="common">Orbweaver spider</name>
    <name type="synonym">Epeira ventricosa</name>
    <dbReference type="NCBI Taxonomy" id="182803"/>
    <lineage>
        <taxon>Eukaryota</taxon>
        <taxon>Metazoa</taxon>
        <taxon>Ecdysozoa</taxon>
        <taxon>Arthropoda</taxon>
        <taxon>Chelicerata</taxon>
        <taxon>Arachnida</taxon>
        <taxon>Araneae</taxon>
        <taxon>Araneomorphae</taxon>
        <taxon>Entelegynae</taxon>
        <taxon>Araneoidea</taxon>
        <taxon>Araneidae</taxon>
        <taxon>Araneus</taxon>
    </lineage>
</organism>
<evidence type="ECO:0000313" key="2">
    <source>
        <dbReference type="Proteomes" id="UP000499080"/>
    </source>
</evidence>
<accession>A0A4Y2PNB2</accession>
<name>A0A4Y2PNB2_ARAVE</name>
<dbReference type="Proteomes" id="UP000499080">
    <property type="component" value="Unassembled WGS sequence"/>
</dbReference>
<protein>
    <submittedName>
        <fullName evidence="1">Uncharacterized protein</fullName>
    </submittedName>
</protein>
<evidence type="ECO:0000313" key="1">
    <source>
        <dbReference type="EMBL" id="GBN52040.1"/>
    </source>
</evidence>
<sequence>MHCQLLFWPKTTSKLSAFVRICKVQNLHYVDLCGYSLQRIEKPSILLTKGETNLVIPLEHMSKNIGNRSLFRPRQERLLPLFHVIDVFVLFFAAHPTPQSLPIWYSSFSKACST</sequence>
<comment type="caution">
    <text evidence="1">The sequence shown here is derived from an EMBL/GenBank/DDBJ whole genome shotgun (WGS) entry which is preliminary data.</text>
</comment>